<dbReference type="EMBL" id="QQNH01000021">
    <property type="protein sequence ID" value="RDE08213.1"/>
    <property type="molecule type" value="Genomic_DNA"/>
</dbReference>
<dbReference type="SUPFAM" id="SSF51182">
    <property type="entry name" value="RmlC-like cupins"/>
    <property type="match status" value="1"/>
</dbReference>
<dbReference type="RefSeq" id="WP_114646570.1">
    <property type="nucleotide sequence ID" value="NZ_QQNH01000021.1"/>
</dbReference>
<reference evidence="3" key="1">
    <citation type="submission" date="2018-07" db="EMBL/GenBank/DDBJ databases">
        <authorList>
            <person name="Liu B.-T."/>
            <person name="Du Z."/>
        </authorList>
    </citation>
    <scope>NUCLEOTIDE SEQUENCE [LARGE SCALE GENOMIC DNA]</scope>
    <source>
        <strain evidence="3">XYN52</strain>
    </source>
</reference>
<sequence>MTFPPRRIVTGHQDGKAVVLIDEVCANTKSRRPGGTTCVLWSTEGYPVDNTGEEDASLREVPIALPNGTVFRLLKIDPHYEPHMHRTDSVDYAIVIEGECDMQLDDEEQVHVKAGDVIVQRGTNHMWVNRGSESCVIAFIMIGAVPAI</sequence>
<dbReference type="InterPro" id="IPR014710">
    <property type="entry name" value="RmlC-like_jellyroll"/>
</dbReference>
<dbReference type="InterPro" id="IPR013096">
    <property type="entry name" value="Cupin_2"/>
</dbReference>
<gene>
    <name evidence="2" type="ORF">DVH29_12750</name>
</gene>
<protein>
    <submittedName>
        <fullName evidence="2">Cupin domain-containing protein</fullName>
    </submittedName>
</protein>
<dbReference type="OrthoDB" id="713485at2"/>
<dbReference type="AlphaFoldDB" id="A0A369W1H0"/>
<comment type="caution">
    <text evidence="2">The sequence shown here is derived from an EMBL/GenBank/DDBJ whole genome shotgun (WGS) entry which is preliminary data.</text>
</comment>
<name>A0A369W1H0_9HYPH</name>
<evidence type="ECO:0000313" key="3">
    <source>
        <dbReference type="Proteomes" id="UP000253759"/>
    </source>
</evidence>
<organism evidence="2 3">
    <name type="scientific">Pelagibacterium lacus</name>
    <dbReference type="NCBI Taxonomy" id="2282655"/>
    <lineage>
        <taxon>Bacteria</taxon>
        <taxon>Pseudomonadati</taxon>
        <taxon>Pseudomonadota</taxon>
        <taxon>Alphaproteobacteria</taxon>
        <taxon>Hyphomicrobiales</taxon>
        <taxon>Devosiaceae</taxon>
        <taxon>Pelagibacterium</taxon>
    </lineage>
</organism>
<dbReference type="InterPro" id="IPR011051">
    <property type="entry name" value="RmlC_Cupin_sf"/>
</dbReference>
<proteinExistence type="predicted"/>
<dbReference type="Pfam" id="PF07883">
    <property type="entry name" value="Cupin_2"/>
    <property type="match status" value="1"/>
</dbReference>
<evidence type="ECO:0000313" key="2">
    <source>
        <dbReference type="EMBL" id="RDE08213.1"/>
    </source>
</evidence>
<dbReference type="Proteomes" id="UP000253759">
    <property type="component" value="Unassembled WGS sequence"/>
</dbReference>
<dbReference type="InterPro" id="IPR047142">
    <property type="entry name" value="OryJ/VirC-like"/>
</dbReference>
<dbReference type="CDD" id="cd02231">
    <property type="entry name" value="cupin_BLL6423-like"/>
    <property type="match status" value="1"/>
</dbReference>
<evidence type="ECO:0000259" key="1">
    <source>
        <dbReference type="Pfam" id="PF07883"/>
    </source>
</evidence>
<dbReference type="PANTHER" id="PTHR36156">
    <property type="entry name" value="SLR2101 PROTEIN"/>
    <property type="match status" value="1"/>
</dbReference>
<dbReference type="Gene3D" id="2.60.120.10">
    <property type="entry name" value="Jelly Rolls"/>
    <property type="match status" value="1"/>
</dbReference>
<accession>A0A369W1H0</accession>
<dbReference type="PANTHER" id="PTHR36156:SF2">
    <property type="entry name" value="CUPIN TYPE-2 DOMAIN-CONTAINING PROTEIN"/>
    <property type="match status" value="1"/>
</dbReference>
<keyword evidence="3" id="KW-1185">Reference proteome</keyword>
<feature type="domain" description="Cupin type-2" evidence="1">
    <location>
        <begin position="77"/>
        <end position="140"/>
    </location>
</feature>